<evidence type="ECO:0000256" key="4">
    <source>
        <dbReference type="ARBA" id="ARBA00022452"/>
    </source>
</evidence>
<evidence type="ECO:0000256" key="8">
    <source>
        <dbReference type="ARBA" id="ARBA00023114"/>
    </source>
</evidence>
<proteinExistence type="predicted"/>
<evidence type="ECO:0000313" key="13">
    <source>
        <dbReference type="Proteomes" id="UP000325811"/>
    </source>
</evidence>
<evidence type="ECO:0000256" key="1">
    <source>
        <dbReference type="ARBA" id="ARBA00004571"/>
    </source>
</evidence>
<organism evidence="12 13">
    <name type="scientific">Paraburkholderia dioscoreae</name>
    <dbReference type="NCBI Taxonomy" id="2604047"/>
    <lineage>
        <taxon>Bacteria</taxon>
        <taxon>Pseudomonadati</taxon>
        <taxon>Pseudomonadota</taxon>
        <taxon>Betaproteobacteria</taxon>
        <taxon>Burkholderiales</taxon>
        <taxon>Burkholderiaceae</taxon>
        <taxon>Paraburkholderia</taxon>
    </lineage>
</organism>
<dbReference type="PANTHER" id="PTHR34501">
    <property type="entry name" value="PROTEIN YDDL-RELATED"/>
    <property type="match status" value="1"/>
</dbReference>
<dbReference type="InterPro" id="IPR002299">
    <property type="entry name" value="Porin_Neis"/>
</dbReference>
<evidence type="ECO:0000256" key="6">
    <source>
        <dbReference type="ARBA" id="ARBA00022729"/>
    </source>
</evidence>
<keyword evidence="9" id="KW-0472">Membrane</keyword>
<dbReference type="GO" id="GO:0046930">
    <property type="term" value="C:pore complex"/>
    <property type="evidence" value="ECO:0007669"/>
    <property type="project" value="UniProtKB-KW"/>
</dbReference>
<keyword evidence="10" id="KW-0998">Cell outer membrane</keyword>
<evidence type="ECO:0000256" key="7">
    <source>
        <dbReference type="ARBA" id="ARBA00023065"/>
    </source>
</evidence>
<dbReference type="InterPro" id="IPR050298">
    <property type="entry name" value="Gram-neg_bact_OMP"/>
</dbReference>
<dbReference type="InterPro" id="IPR023614">
    <property type="entry name" value="Porin_dom_sf"/>
</dbReference>
<dbReference type="CDD" id="cd00342">
    <property type="entry name" value="gram_neg_porins"/>
    <property type="match status" value="1"/>
</dbReference>
<dbReference type="SUPFAM" id="SSF56935">
    <property type="entry name" value="Porins"/>
    <property type="match status" value="1"/>
</dbReference>
<dbReference type="PRINTS" id="PR00182">
    <property type="entry name" value="ECOLNEIPORIN"/>
</dbReference>
<dbReference type="InterPro" id="IPR033900">
    <property type="entry name" value="Gram_neg_porin_domain"/>
</dbReference>
<evidence type="ECO:0000256" key="2">
    <source>
        <dbReference type="ARBA" id="ARBA00011233"/>
    </source>
</evidence>
<keyword evidence="3" id="KW-0813">Transport</keyword>
<dbReference type="InterPro" id="IPR001702">
    <property type="entry name" value="Porin_Gram-ve"/>
</dbReference>
<comment type="subcellular location">
    <subcellularLocation>
        <location evidence="1">Cell outer membrane</location>
        <topology evidence="1">Multi-pass membrane protein</topology>
    </subcellularLocation>
</comment>
<dbReference type="PRINTS" id="PR00184">
    <property type="entry name" value="NEISSPPORIN"/>
</dbReference>
<dbReference type="GO" id="GO:0009279">
    <property type="term" value="C:cell outer membrane"/>
    <property type="evidence" value="ECO:0007669"/>
    <property type="project" value="UniProtKB-SubCell"/>
</dbReference>
<keyword evidence="7" id="KW-0406">Ion transport</keyword>
<protein>
    <submittedName>
        <fullName evidence="12">Outer membrane protein (Porin)</fullName>
    </submittedName>
</protein>
<dbReference type="PANTHER" id="PTHR34501:SF9">
    <property type="entry name" value="MAJOR OUTER MEMBRANE PROTEIN P.IA"/>
    <property type="match status" value="1"/>
</dbReference>
<dbReference type="Pfam" id="PF13609">
    <property type="entry name" value="Porin_4"/>
    <property type="match status" value="1"/>
</dbReference>
<dbReference type="Gene3D" id="2.40.160.10">
    <property type="entry name" value="Porin"/>
    <property type="match status" value="1"/>
</dbReference>
<keyword evidence="5" id="KW-0812">Transmembrane</keyword>
<keyword evidence="6" id="KW-0732">Signal</keyword>
<dbReference type="GO" id="GO:0015288">
    <property type="term" value="F:porin activity"/>
    <property type="evidence" value="ECO:0007669"/>
    <property type="project" value="UniProtKB-KW"/>
</dbReference>
<comment type="subunit">
    <text evidence="2">Homotrimer.</text>
</comment>
<evidence type="ECO:0000256" key="10">
    <source>
        <dbReference type="ARBA" id="ARBA00023237"/>
    </source>
</evidence>
<dbReference type="GO" id="GO:0034220">
    <property type="term" value="P:monoatomic ion transmembrane transport"/>
    <property type="evidence" value="ECO:0007669"/>
    <property type="project" value="InterPro"/>
</dbReference>
<feature type="domain" description="Porin" evidence="11">
    <location>
        <begin position="24"/>
        <end position="369"/>
    </location>
</feature>
<evidence type="ECO:0000313" key="12">
    <source>
        <dbReference type="EMBL" id="VVD31966.1"/>
    </source>
</evidence>
<reference evidence="12 13" key="1">
    <citation type="submission" date="2019-08" db="EMBL/GenBank/DDBJ databases">
        <authorList>
            <person name="Herpell B J."/>
        </authorList>
    </citation>
    <scope>NUCLEOTIDE SEQUENCE [LARGE SCALE GENOMIC DNA]</scope>
    <source>
        <strain evidence="13">Msb3</strain>
    </source>
</reference>
<gene>
    <name evidence="12" type="ORF">PDMSB3_0668</name>
</gene>
<evidence type="ECO:0000256" key="9">
    <source>
        <dbReference type="ARBA" id="ARBA00023136"/>
    </source>
</evidence>
<dbReference type="Proteomes" id="UP000325811">
    <property type="component" value="Chromosome II"/>
</dbReference>
<keyword evidence="8" id="KW-0626">Porin</keyword>
<keyword evidence="4" id="KW-1134">Transmembrane beta strand</keyword>
<accession>A0A5Q4ZK49</accession>
<keyword evidence="13" id="KW-1185">Reference proteome</keyword>
<evidence type="ECO:0000256" key="5">
    <source>
        <dbReference type="ARBA" id="ARBA00022692"/>
    </source>
</evidence>
<evidence type="ECO:0000259" key="11">
    <source>
        <dbReference type="Pfam" id="PF13609"/>
    </source>
</evidence>
<evidence type="ECO:0000256" key="3">
    <source>
        <dbReference type="ARBA" id="ARBA00022448"/>
    </source>
</evidence>
<sequence>MNERVLLISPEALVKKISTVCAISGLMAASAVHAQSSVTLYGLIDAGLMYTNNVSKSGSSGALVQATSGNINGSRFGVRGAEDLGGGLKAIFVLENGFNVQNGKLGQDGRMFGRQAYVGLSTSQFGTVTLGRQYDSLVDFVAPLSGTAGTFGDTGFAHPFDNDNLNHSVRMSNAVKYTSTNYAGLTFGGLYAFSNSTSFAVNRAYSAGASYAYGPFTAAAGYLQINGSTSTTSGSAGAVDIVESTANGTGGFNLGADVQRTVGAGLSYKVGPAVVGFVYTHSQFQGTTSFGQTNVGNSGTMRFDNYELNAKYALTPAINLGIADTYTDGHVGNGNNTTYGNDPKWNQVNLQAVYLLSKRTDVYVEGMYQHAIGHRYVAFINTSGGASSTSNQVVATVGLRTRF</sequence>
<dbReference type="AlphaFoldDB" id="A0A5Q4ZK49"/>
<name>A0A5Q4ZK49_9BURK</name>
<dbReference type="KEGG" id="pdio:PDMSB3_0668.1"/>
<dbReference type="EMBL" id="LR699554">
    <property type="protein sequence ID" value="VVD31966.1"/>
    <property type="molecule type" value="Genomic_DNA"/>
</dbReference>